<dbReference type="AlphaFoldDB" id="A0A923RR94"/>
<keyword evidence="2" id="KW-0378">Hydrolase</keyword>
<proteinExistence type="predicted"/>
<comment type="caution">
    <text evidence="2">The sequence shown here is derived from an EMBL/GenBank/DDBJ whole genome shotgun (WGS) entry which is preliminary data.</text>
</comment>
<organism evidence="2 3">
    <name type="scientific">Mediterraneibacter hominis</name>
    <dbReference type="NCBI Taxonomy" id="2763054"/>
    <lineage>
        <taxon>Bacteria</taxon>
        <taxon>Bacillati</taxon>
        <taxon>Bacillota</taxon>
        <taxon>Clostridia</taxon>
        <taxon>Lachnospirales</taxon>
        <taxon>Lachnospiraceae</taxon>
        <taxon>Mediterraneibacter</taxon>
    </lineage>
</organism>
<dbReference type="PANTHER" id="PTHR43358:SF4">
    <property type="entry name" value="ALPHA_BETA HYDROLASE FOLD-1 DOMAIN-CONTAINING PROTEIN"/>
    <property type="match status" value="1"/>
</dbReference>
<dbReference type="Proteomes" id="UP000652477">
    <property type="component" value="Unassembled WGS sequence"/>
</dbReference>
<accession>A0A923RR94</accession>
<dbReference type="InterPro" id="IPR029058">
    <property type="entry name" value="AB_hydrolase_fold"/>
</dbReference>
<name>A0A923RR94_9FIRM</name>
<keyword evidence="3" id="KW-1185">Reference proteome</keyword>
<dbReference type="InterPro" id="IPR000073">
    <property type="entry name" value="AB_hydrolase_1"/>
</dbReference>
<dbReference type="GO" id="GO:0016787">
    <property type="term" value="F:hydrolase activity"/>
    <property type="evidence" value="ECO:0007669"/>
    <property type="project" value="UniProtKB-KW"/>
</dbReference>
<dbReference type="PANTHER" id="PTHR43358">
    <property type="entry name" value="ALPHA/BETA-HYDROLASE"/>
    <property type="match status" value="1"/>
</dbReference>
<evidence type="ECO:0000313" key="2">
    <source>
        <dbReference type="EMBL" id="MBC5690360.1"/>
    </source>
</evidence>
<gene>
    <name evidence="2" type="ORF">H8S37_15695</name>
</gene>
<evidence type="ECO:0000259" key="1">
    <source>
        <dbReference type="Pfam" id="PF00561"/>
    </source>
</evidence>
<dbReference type="Pfam" id="PF00561">
    <property type="entry name" value="Abhydrolase_1"/>
    <property type="match status" value="1"/>
</dbReference>
<dbReference type="EMBL" id="JACOPF010000004">
    <property type="protein sequence ID" value="MBC5690360.1"/>
    <property type="molecule type" value="Genomic_DNA"/>
</dbReference>
<feature type="domain" description="AB hydrolase-1" evidence="1">
    <location>
        <begin position="91"/>
        <end position="209"/>
    </location>
</feature>
<reference evidence="2" key="1">
    <citation type="submission" date="2020-08" db="EMBL/GenBank/DDBJ databases">
        <title>Genome public.</title>
        <authorList>
            <person name="Liu C."/>
            <person name="Sun Q."/>
        </authorList>
    </citation>
    <scope>NUCLEOTIDE SEQUENCE</scope>
    <source>
        <strain evidence="2">NSJ-55</strain>
    </source>
</reference>
<dbReference type="Gene3D" id="3.40.50.1820">
    <property type="entry name" value="alpha/beta hydrolase"/>
    <property type="match status" value="1"/>
</dbReference>
<dbReference type="SUPFAM" id="SSF53474">
    <property type="entry name" value="alpha/beta-Hydrolases"/>
    <property type="match status" value="1"/>
</dbReference>
<protein>
    <submittedName>
        <fullName evidence="2">Alpha/beta hydrolase</fullName>
    </submittedName>
</protein>
<dbReference type="InterPro" id="IPR052920">
    <property type="entry name" value="DNA-binding_regulatory"/>
</dbReference>
<evidence type="ECO:0000313" key="3">
    <source>
        <dbReference type="Proteomes" id="UP000652477"/>
    </source>
</evidence>
<sequence length="309" mass="35439">MKNIRKKLFASVLGVTGAYMAAVRIFFNMAAGRKSYIFQTQTEEKNRWAPEIIEGIQWARKQRCNEVEIISFDGLHLKGQLMKPAEPKRMIVLFHGWRGSWQHDFGAVLRWLYDAGCSILITDQRAQGRSEGSYMGFGIQERKDCLEWLKWIDRNESIDIPVYLYGVSMGAATVLMASGERLPHFVKGVIADCGFSSAYDMILNYGKQRLKIREFPMMYSLNRLFRKKAGYDLKECSPKEAVKRCKVPVLFVHGTADTFVPYKMSEENYTACRAKKQLLLVGGAAHCGSYLADSKKYEETVEAFFHWKD</sequence>